<evidence type="ECO:0000256" key="5">
    <source>
        <dbReference type="ARBA" id="ARBA00023002"/>
    </source>
</evidence>
<evidence type="ECO:0000313" key="7">
    <source>
        <dbReference type="EMBL" id="MCX2976244.1"/>
    </source>
</evidence>
<evidence type="ECO:0000256" key="3">
    <source>
        <dbReference type="ARBA" id="ARBA00022630"/>
    </source>
</evidence>
<evidence type="ECO:0000256" key="1">
    <source>
        <dbReference type="ARBA" id="ARBA00001974"/>
    </source>
</evidence>
<evidence type="ECO:0000256" key="2">
    <source>
        <dbReference type="ARBA" id="ARBA00010139"/>
    </source>
</evidence>
<protein>
    <submittedName>
        <fullName evidence="7">NAD(P)/FAD-dependent oxidoreductase</fullName>
    </submittedName>
</protein>
<dbReference type="PANTHER" id="PTHR43872">
    <property type="entry name" value="MONOOXYGENASE, PUTATIVE (AFU_ORTHOLOGUE AFUA_8G02570)-RELATED"/>
    <property type="match status" value="1"/>
</dbReference>
<keyword evidence="5" id="KW-0560">Oxidoreductase</keyword>
<dbReference type="Proteomes" id="UP001143304">
    <property type="component" value="Unassembled WGS sequence"/>
</dbReference>
<dbReference type="SUPFAM" id="SSF51905">
    <property type="entry name" value="FAD/NAD(P)-binding domain"/>
    <property type="match status" value="1"/>
</dbReference>
<keyword evidence="8" id="KW-1185">Reference proteome</keyword>
<dbReference type="PANTHER" id="PTHR43872:SF1">
    <property type="entry name" value="MONOOXYGENASE, PUTATIVE (AFU_ORTHOLOGUE AFUA_8G02570)-RELATED"/>
    <property type="match status" value="1"/>
</dbReference>
<keyword evidence="4" id="KW-0274">FAD</keyword>
<dbReference type="Pfam" id="PF00743">
    <property type="entry name" value="FMO-like"/>
    <property type="match status" value="1"/>
</dbReference>
<organism evidence="7 8">
    <name type="scientific">Candidatus Marimicrobium litorale</name>
    <dbReference type="NCBI Taxonomy" id="2518991"/>
    <lineage>
        <taxon>Bacteria</taxon>
        <taxon>Pseudomonadati</taxon>
        <taxon>Pseudomonadota</taxon>
        <taxon>Gammaproteobacteria</taxon>
        <taxon>Cellvibrionales</taxon>
        <taxon>Halieaceae</taxon>
        <taxon>Marimicrobium</taxon>
    </lineage>
</organism>
<dbReference type="InterPro" id="IPR036188">
    <property type="entry name" value="FAD/NAD-bd_sf"/>
</dbReference>
<dbReference type="Pfam" id="PF13450">
    <property type="entry name" value="NAD_binding_8"/>
    <property type="match status" value="1"/>
</dbReference>
<reference evidence="7" key="1">
    <citation type="submission" date="2019-02" db="EMBL/GenBank/DDBJ databases">
        <authorList>
            <person name="Li S.-H."/>
        </authorList>
    </citation>
    <scope>NUCLEOTIDE SEQUENCE</scope>
    <source>
        <strain evidence="7">IMCC11814</strain>
    </source>
</reference>
<comment type="caution">
    <text evidence="7">The sequence shown here is derived from an EMBL/GenBank/DDBJ whole genome shotgun (WGS) entry which is preliminary data.</text>
</comment>
<evidence type="ECO:0000256" key="4">
    <source>
        <dbReference type="ARBA" id="ARBA00022827"/>
    </source>
</evidence>
<sequence length="505" mass="56942">MKAESESKPSVADVIQVDVIIVGAGLSGISAAYHLNKHCPEKTYLIVEARDSLGGTWDFFRYPGVRSDSDMYTLGYSFEPWTGGKMFSDGPSIREYIRRTADKYDITKNILFGRKVQRASWSSTDARWTIEVESQESKKPAYYSCNFIFSCSGYYDYEQAYQPAFESSDDFEGEFFHSQFWPKGLDYKDKEVVVIGSGATAVTIVPAIAESTKHITMLQRSPTYILPAPDTDIVARYLGPLLPEKVLHAINRWKYIVLVTWVLKISKWRPEFVKKALRRAARQVLGSHYDVDTHFKPNYQPWDQRLCADPDGLFYRAIADGEASVVTDHIDKFISTGIKLKSGETLNADIIVSATGLKLVALGGIDISVDQAPFTTGESFSYKGMMFSGLPNFVQCFGYAQAGSYTLKVDLTCQYACRLINLMDSKRYNYCVPENEDPNMEVEDMLSVLSSGYVRRSVHLFPKVGKRAPWKRNENYFLDLLETRFSPVEEEGLVFHRASDASAGS</sequence>
<evidence type="ECO:0000256" key="6">
    <source>
        <dbReference type="ARBA" id="ARBA00023033"/>
    </source>
</evidence>
<comment type="cofactor">
    <cofactor evidence="1">
        <name>FAD</name>
        <dbReference type="ChEBI" id="CHEBI:57692"/>
    </cofactor>
</comment>
<dbReference type="Gene3D" id="3.50.50.60">
    <property type="entry name" value="FAD/NAD(P)-binding domain"/>
    <property type="match status" value="3"/>
</dbReference>
<dbReference type="EMBL" id="SHNO01000001">
    <property type="protein sequence ID" value="MCX2976244.1"/>
    <property type="molecule type" value="Genomic_DNA"/>
</dbReference>
<comment type="similarity">
    <text evidence="2">Belongs to the FAD-binding monooxygenase family.</text>
</comment>
<dbReference type="InterPro" id="IPR020946">
    <property type="entry name" value="Flavin_mOase-like"/>
</dbReference>
<name>A0ABT3T409_9GAMM</name>
<dbReference type="RefSeq" id="WP_279247999.1">
    <property type="nucleotide sequence ID" value="NZ_SHNO01000001.1"/>
</dbReference>
<dbReference type="InterPro" id="IPR051820">
    <property type="entry name" value="FAD-binding_MO"/>
</dbReference>
<evidence type="ECO:0000313" key="8">
    <source>
        <dbReference type="Proteomes" id="UP001143304"/>
    </source>
</evidence>
<keyword evidence="6" id="KW-0503">Monooxygenase</keyword>
<keyword evidence="3" id="KW-0285">Flavoprotein</keyword>
<dbReference type="PRINTS" id="PR00469">
    <property type="entry name" value="PNDRDTASEII"/>
</dbReference>
<proteinExistence type="inferred from homology"/>
<accession>A0ABT3T409</accession>
<gene>
    <name evidence="7" type="ORF">EYC82_02590</name>
</gene>